<dbReference type="Proteomes" id="UP000563151">
    <property type="component" value="Unassembled WGS sequence"/>
</dbReference>
<dbReference type="PANTHER" id="PTHR32432:SF3">
    <property type="entry name" value="ETHANOLAMINE UTILIZATION PROTEIN EUTJ"/>
    <property type="match status" value="1"/>
</dbReference>
<gene>
    <name evidence="2" type="ORF">HGG79_01780</name>
</gene>
<evidence type="ECO:0000313" key="2">
    <source>
        <dbReference type="EMBL" id="MBC2396511.1"/>
    </source>
</evidence>
<dbReference type="InterPro" id="IPR043129">
    <property type="entry name" value="ATPase_NBD"/>
</dbReference>
<keyword evidence="2" id="KW-0132">Cell division</keyword>
<name>A0A923E882_CLOTT</name>
<dbReference type="SUPFAM" id="SSF53067">
    <property type="entry name" value="Actin-like ATPase domain"/>
    <property type="match status" value="2"/>
</dbReference>
<reference evidence="2 3" key="1">
    <citation type="submission" date="2020-04" db="EMBL/GenBank/DDBJ databases">
        <title>Genomic insights into acetone-butanol-ethanol (ABE) fermentation by sequencing solventogenic clostridia strains.</title>
        <authorList>
            <person name="Brown S."/>
        </authorList>
    </citation>
    <scope>NUCLEOTIDE SEQUENCE [LARGE SCALE GENOMIC DNA]</scope>
    <source>
        <strain evidence="2 3">DJ011</strain>
    </source>
</reference>
<dbReference type="GO" id="GO:0051301">
    <property type="term" value="P:cell division"/>
    <property type="evidence" value="ECO:0007669"/>
    <property type="project" value="UniProtKB-KW"/>
</dbReference>
<dbReference type="EMBL" id="JAAZWO010000002">
    <property type="protein sequence ID" value="MBC2396511.1"/>
    <property type="molecule type" value="Genomic_DNA"/>
</dbReference>
<dbReference type="Pfam" id="PF14450">
    <property type="entry name" value="FtsA"/>
    <property type="match status" value="1"/>
</dbReference>
<dbReference type="Gene3D" id="3.30.420.40">
    <property type="match status" value="2"/>
</dbReference>
<dbReference type="InterPro" id="IPR050696">
    <property type="entry name" value="FtsA/MreB"/>
</dbReference>
<dbReference type="CDD" id="cd24004">
    <property type="entry name" value="ASKHA_NBD_PilM-like"/>
    <property type="match status" value="1"/>
</dbReference>
<sequence>MKNTNINPQDIIFALDIGTRSVIGTVGVVRDKKFQVLHEVYVEHEERAMIDGQIHDINLVANAVNRVKNNLEEKLNINIAGVAIAAAGRFLKTVVSKTEIDIDYNREIDKDLVRSLELTGVKKAEEEINKETGGRLYCVGYSVINYYLNGYIINNLISHKGENIATDIIATFLPRSVIDSIYSVMEKVGLKVISLTLEPIAAMEAAIPKNLRLLNLALVDIGAGTSDIAISNNDTISAYGMVSLAGDEITEVIAQSCLVDFNTAENIKRQVNVSDVIKYIDVLGLENEINCEEVKNIIKPVVTKIGEEIGRKIIELNGGKAPSAVFLVGGGAYTYGMKEAIANILNIPAGRIGIKGRDAVTNCLCNDNSLGSIGVTVLGIALISIKQLGHDFIDVMLNGNIVSLFNSHNHTVMDVILQAGINPKMLIGKNGKSVKFTLNGIKRVAFGSLASNAEIKVDNKLESIDTEIKEGQNIEIIFAKDGRDACPKVMDYIQRLYSISFYINDIIHRIEPIGIINGKVVNMTEEIKDGDNVDIINVETLEDFKKYYEENNSNYNYYLNGKELNDNYIIKEGDRIYKIKEESITNVNNDNTDGHGKINIEDDIEVSSNEENYAIEELALGNDLLENSKMNNENEHENNNLIKDEDFVEKAENDELICVNNENSIEIIVNGEKIVLKGKKEYVFVDIFNYIDMDLTRVQGTLVLKLNEKTAAYNSVLHSGDKIEARWEN</sequence>
<keyword evidence="2" id="KW-0131">Cell cycle</keyword>
<keyword evidence="3" id="KW-1185">Reference proteome</keyword>
<protein>
    <submittedName>
        <fullName evidence="2">Cell division protein FtsA</fullName>
    </submittedName>
</protein>
<dbReference type="InterPro" id="IPR003494">
    <property type="entry name" value="SHS2_FtsA"/>
</dbReference>
<feature type="domain" description="SHS2" evidence="1">
    <location>
        <begin position="12"/>
        <end position="206"/>
    </location>
</feature>
<comment type="caution">
    <text evidence="2">The sequence shown here is derived from an EMBL/GenBank/DDBJ whole genome shotgun (WGS) entry which is preliminary data.</text>
</comment>
<dbReference type="PANTHER" id="PTHR32432">
    <property type="entry name" value="CELL DIVISION PROTEIN FTSA-RELATED"/>
    <property type="match status" value="1"/>
</dbReference>
<evidence type="ECO:0000259" key="1">
    <source>
        <dbReference type="SMART" id="SM00842"/>
    </source>
</evidence>
<dbReference type="RefSeq" id="WP_035148449.1">
    <property type="nucleotide sequence ID" value="NZ_JAAZWO010000002.1"/>
</dbReference>
<dbReference type="SMART" id="SM00842">
    <property type="entry name" value="FtsA"/>
    <property type="match status" value="1"/>
</dbReference>
<evidence type="ECO:0000313" key="3">
    <source>
        <dbReference type="Proteomes" id="UP000563151"/>
    </source>
</evidence>
<proteinExistence type="predicted"/>
<dbReference type="AlphaFoldDB" id="A0A923E882"/>
<organism evidence="2 3">
    <name type="scientific">Clostridium tetanomorphum</name>
    <dbReference type="NCBI Taxonomy" id="1553"/>
    <lineage>
        <taxon>Bacteria</taxon>
        <taxon>Bacillati</taxon>
        <taxon>Bacillota</taxon>
        <taxon>Clostridia</taxon>
        <taxon>Eubacteriales</taxon>
        <taxon>Clostridiaceae</taxon>
        <taxon>Clostridium</taxon>
    </lineage>
</organism>
<accession>A0A923E882</accession>